<dbReference type="AlphaFoldDB" id="A0A3P7LLU4"/>
<protein>
    <submittedName>
        <fullName evidence="1">Uncharacterized protein</fullName>
    </submittedName>
</protein>
<dbReference type="OrthoDB" id="5799120at2759"/>
<sequence>MHSVTAFQDSYLDYLKSKYPRWNCSLAGRTFGSSKDVMMNRLAISDYNWDEDCDRQQRVQRFSKQPQLYQDIPNVGPFLMSDVARVRRRLKEIAHQLDVMRETRMNLTTEDYFRTRVDLEGVVNK</sequence>
<organism evidence="1 2">
    <name type="scientific">Strongylus vulgaris</name>
    <name type="common">Blood worm</name>
    <dbReference type="NCBI Taxonomy" id="40348"/>
    <lineage>
        <taxon>Eukaryota</taxon>
        <taxon>Metazoa</taxon>
        <taxon>Ecdysozoa</taxon>
        <taxon>Nematoda</taxon>
        <taxon>Chromadorea</taxon>
        <taxon>Rhabditida</taxon>
        <taxon>Rhabditina</taxon>
        <taxon>Rhabditomorpha</taxon>
        <taxon>Strongyloidea</taxon>
        <taxon>Strongylidae</taxon>
        <taxon>Strongylus</taxon>
    </lineage>
</organism>
<evidence type="ECO:0000313" key="2">
    <source>
        <dbReference type="Proteomes" id="UP000270094"/>
    </source>
</evidence>
<dbReference type="Proteomes" id="UP000270094">
    <property type="component" value="Unassembled WGS sequence"/>
</dbReference>
<gene>
    <name evidence="1" type="ORF">SVUK_LOCUS15166</name>
</gene>
<proteinExistence type="predicted"/>
<keyword evidence="2" id="KW-1185">Reference proteome</keyword>
<accession>A0A3P7LLU4</accession>
<evidence type="ECO:0000313" key="1">
    <source>
        <dbReference type="EMBL" id="VDM80168.1"/>
    </source>
</evidence>
<reference evidence="1 2" key="1">
    <citation type="submission" date="2018-11" db="EMBL/GenBank/DDBJ databases">
        <authorList>
            <consortium name="Pathogen Informatics"/>
        </authorList>
    </citation>
    <scope>NUCLEOTIDE SEQUENCE [LARGE SCALE GENOMIC DNA]</scope>
</reference>
<dbReference type="EMBL" id="UYYB01107591">
    <property type="protein sequence ID" value="VDM80168.1"/>
    <property type="molecule type" value="Genomic_DNA"/>
</dbReference>
<name>A0A3P7LLU4_STRVU</name>